<dbReference type="AlphaFoldDB" id="A0A7D9IWM4"/>
<protein>
    <submittedName>
        <fullName evidence="1">Uncharacterized protein</fullName>
    </submittedName>
</protein>
<gene>
    <name evidence="1" type="ORF">PACLA_8A022189</name>
</gene>
<feature type="non-terminal residue" evidence="1">
    <location>
        <position position="111"/>
    </location>
</feature>
<dbReference type="PANTHER" id="PTHR47510:SF3">
    <property type="entry name" value="ENDO_EXONUCLEASE_PHOSPHATASE DOMAIN-CONTAINING PROTEIN"/>
    <property type="match status" value="1"/>
</dbReference>
<comment type="caution">
    <text evidence="1">The sequence shown here is derived from an EMBL/GenBank/DDBJ whole genome shotgun (WGS) entry which is preliminary data.</text>
</comment>
<reference evidence="1" key="1">
    <citation type="submission" date="2020-04" db="EMBL/GenBank/DDBJ databases">
        <authorList>
            <person name="Alioto T."/>
            <person name="Alioto T."/>
            <person name="Gomez Garrido J."/>
        </authorList>
    </citation>
    <scope>NUCLEOTIDE SEQUENCE</scope>
    <source>
        <strain evidence="1">A484AB</strain>
    </source>
</reference>
<evidence type="ECO:0000313" key="2">
    <source>
        <dbReference type="Proteomes" id="UP001152795"/>
    </source>
</evidence>
<evidence type="ECO:0000313" key="1">
    <source>
        <dbReference type="EMBL" id="CAB4015095.1"/>
    </source>
</evidence>
<dbReference type="EMBL" id="CACRXK020008578">
    <property type="protein sequence ID" value="CAB4015095.1"/>
    <property type="molecule type" value="Genomic_DNA"/>
</dbReference>
<organism evidence="1 2">
    <name type="scientific">Paramuricea clavata</name>
    <name type="common">Red gorgonian</name>
    <name type="synonym">Violescent sea-whip</name>
    <dbReference type="NCBI Taxonomy" id="317549"/>
    <lineage>
        <taxon>Eukaryota</taxon>
        <taxon>Metazoa</taxon>
        <taxon>Cnidaria</taxon>
        <taxon>Anthozoa</taxon>
        <taxon>Octocorallia</taxon>
        <taxon>Malacalcyonacea</taxon>
        <taxon>Plexauridae</taxon>
        <taxon>Paramuricea</taxon>
    </lineage>
</organism>
<dbReference type="OrthoDB" id="5985347at2759"/>
<name>A0A7D9IWM4_PARCT</name>
<keyword evidence="2" id="KW-1185">Reference proteome</keyword>
<dbReference type="PANTHER" id="PTHR47510">
    <property type="entry name" value="REVERSE TRANSCRIPTASE DOMAIN-CONTAINING PROTEIN"/>
    <property type="match status" value="1"/>
</dbReference>
<accession>A0A7D9IWM4</accession>
<dbReference type="Proteomes" id="UP001152795">
    <property type="component" value="Unassembled WGS sequence"/>
</dbReference>
<proteinExistence type="predicted"/>
<sequence length="111" mass="12034">MTHNDQQVTTAEGKADAFNKYFASIFRPVSPSSPIVSPSLSSQNNLESITVSTEEVSYLLLNLLTDKATGPDGISARLLKECSNEIAPSLTALFNKSLSFGKVPQEWKEAN</sequence>